<accession>A0ABS6WH03</accession>
<evidence type="ECO:0000313" key="1">
    <source>
        <dbReference type="EMBL" id="MBW3093331.1"/>
    </source>
</evidence>
<dbReference type="RefSeq" id="WP_219059311.1">
    <property type="nucleotide sequence ID" value="NZ_JAHBBH010000037.1"/>
</dbReference>
<dbReference type="Proteomes" id="UP000700815">
    <property type="component" value="Unassembled WGS sequence"/>
</dbReference>
<keyword evidence="2" id="KW-1185">Reference proteome</keyword>
<sequence length="82" mass="8871">MDEASCDTTGELLAVLRGLLRNGLRFWLGDGGGLVGVDDAVAYATRGKVTRLKVFENTEMIPICQFFNDGGANMVSAYRRVA</sequence>
<name>A0ABS6WH03_9BIFI</name>
<gene>
    <name evidence="1" type="ORF">KIH79_10450</name>
</gene>
<organism evidence="1 2">
    <name type="scientific">Bifidobacterium miconis</name>
    <dbReference type="NCBI Taxonomy" id="2834435"/>
    <lineage>
        <taxon>Bacteria</taxon>
        <taxon>Bacillati</taxon>
        <taxon>Actinomycetota</taxon>
        <taxon>Actinomycetes</taxon>
        <taxon>Bifidobacteriales</taxon>
        <taxon>Bifidobacteriaceae</taxon>
        <taxon>Bifidobacterium</taxon>
    </lineage>
</organism>
<reference evidence="1 2" key="1">
    <citation type="submission" date="2021-05" db="EMBL/GenBank/DDBJ databases">
        <title>Phylogenetic classification of ten novel species belonging to the genus Bifidobacterium comprising B. colchicus sp. nov., B. abeli sp. nov., B. bicoloris sp. nov., B. guerezis sp. nov., B. rosaliae sp. nov., B. santillanensis sp. nov., B. argentati sp. nov., B. amazzoni sp. nov., B. pluviali sp. nov., and B. pinnaculum sp. nov.</title>
        <authorList>
            <person name="Lugli G.A."/>
            <person name="Ruiz Garcia L."/>
            <person name="Margolles A."/>
            <person name="Ventura M."/>
        </authorList>
    </citation>
    <scope>NUCLEOTIDE SEQUENCE [LARGE SCALE GENOMIC DNA]</scope>
    <source>
        <strain evidence="1 2">82T10</strain>
    </source>
</reference>
<comment type="caution">
    <text evidence="1">The sequence shown here is derived from an EMBL/GenBank/DDBJ whole genome shotgun (WGS) entry which is preliminary data.</text>
</comment>
<proteinExistence type="predicted"/>
<evidence type="ECO:0000313" key="2">
    <source>
        <dbReference type="Proteomes" id="UP000700815"/>
    </source>
</evidence>
<dbReference type="EMBL" id="JAHBBH010000037">
    <property type="protein sequence ID" value="MBW3093331.1"/>
    <property type="molecule type" value="Genomic_DNA"/>
</dbReference>
<protein>
    <submittedName>
        <fullName evidence="1">Uncharacterized protein</fullName>
    </submittedName>
</protein>